<dbReference type="EMBL" id="MKIO01000022">
    <property type="protein sequence ID" value="OLP56279.1"/>
    <property type="molecule type" value="Genomic_DNA"/>
</dbReference>
<name>A0A1Q9ALR0_9HYPH</name>
<evidence type="ECO:0000313" key="2">
    <source>
        <dbReference type="Proteomes" id="UP000186143"/>
    </source>
</evidence>
<proteinExistence type="predicted"/>
<comment type="caution">
    <text evidence="1">The sequence shown here is derived from an EMBL/GenBank/DDBJ whole genome shotgun (WGS) entry which is preliminary data.</text>
</comment>
<dbReference type="RefSeq" id="WP_075633997.1">
    <property type="nucleotide sequence ID" value="NZ_MKIO01000022.1"/>
</dbReference>
<dbReference type="Proteomes" id="UP000186143">
    <property type="component" value="Unassembled WGS sequence"/>
</dbReference>
<reference evidence="1 2" key="1">
    <citation type="submission" date="2016-09" db="EMBL/GenBank/DDBJ databases">
        <title>Rhizobium sp. nov., a novel species isolated from the rice rhizosphere.</title>
        <authorList>
            <person name="Zhao J."/>
            <person name="Zhang X."/>
        </authorList>
    </citation>
    <scope>NUCLEOTIDE SEQUENCE [LARGE SCALE GENOMIC DNA]</scope>
    <source>
        <strain evidence="1 2">MH17</strain>
    </source>
</reference>
<organism evidence="1 2">
    <name type="scientific">Xaviernesmea rhizosphaerae</name>
    <dbReference type="NCBI Taxonomy" id="1672749"/>
    <lineage>
        <taxon>Bacteria</taxon>
        <taxon>Pseudomonadati</taxon>
        <taxon>Pseudomonadota</taxon>
        <taxon>Alphaproteobacteria</taxon>
        <taxon>Hyphomicrobiales</taxon>
        <taxon>Rhizobiaceae</taxon>
        <taxon>Rhizobium/Agrobacterium group</taxon>
        <taxon>Xaviernesmea</taxon>
    </lineage>
</organism>
<accession>A0A1Q9ALR0</accession>
<dbReference type="AlphaFoldDB" id="A0A1Q9ALR0"/>
<protein>
    <submittedName>
        <fullName evidence="1">Uncharacterized protein</fullName>
    </submittedName>
</protein>
<sequence>MSSMKLHFLDARGALTDLHDWLHQCLTETYQKAAGLMPLQPLDVVVQTGKRIIPEKGHLGYAPLLSQCHLALISSAN</sequence>
<evidence type="ECO:0000313" key="1">
    <source>
        <dbReference type="EMBL" id="OLP56279.1"/>
    </source>
</evidence>
<gene>
    <name evidence="1" type="ORF">BJF92_15395</name>
</gene>